<sequence length="345" mass="40391">MFWDGIRLQIPMNTIETISFDRRKGLDVILGAEMHKQPIPPLKQVDNEEDDVKTENTKNILPFILDGINTAKEPTTIQMKSWSRKFTLFGDDICFIRRDHLIRAVFGFETALIKQIIQTGHAVPHFEVNKMMALMAYIKEYVKECEACSRFDSLKTIQPIYINHITKKYDLFMMDSFLTDLNIKIIHGRPRNLKAQGRVERVNQTIKRWLAKKFHDTDGRRWMEHFNNFVYAYTRTIHGATNKSLFMPFFRQPGFNNTLSGSIIIDPDMVLILEIASDVHEEFTETVNTTTTIITDDLEIDSKIRLDVAKHFKNYRERILENNNLNRLKRDFSSADQVLIKKNKT</sequence>
<comment type="caution">
    <text evidence="1">The sequence shown here is derived from an EMBL/GenBank/DDBJ whole genome shotgun (WGS) entry which is preliminary data.</text>
</comment>
<accession>A0A4Q9LJ18</accession>
<dbReference type="AlphaFoldDB" id="A0A4Q9LJ18"/>
<dbReference type="GO" id="GO:0003676">
    <property type="term" value="F:nucleic acid binding"/>
    <property type="evidence" value="ECO:0007669"/>
    <property type="project" value="InterPro"/>
</dbReference>
<evidence type="ECO:0000313" key="2">
    <source>
        <dbReference type="Proteomes" id="UP000292282"/>
    </source>
</evidence>
<evidence type="ECO:0008006" key="3">
    <source>
        <dbReference type="Google" id="ProtNLM"/>
    </source>
</evidence>
<dbReference type="SUPFAM" id="SSF53098">
    <property type="entry name" value="Ribonuclease H-like"/>
    <property type="match status" value="1"/>
</dbReference>
<protein>
    <recommendedName>
        <fullName evidence="3">Integrase catalytic domain-containing protein</fullName>
    </recommendedName>
</protein>
<gene>
    <name evidence="1" type="ORF">CWI38_2294p0010</name>
</gene>
<organism evidence="1 2">
    <name type="scientific">Hamiltosporidium tvaerminnensis</name>
    <dbReference type="NCBI Taxonomy" id="1176355"/>
    <lineage>
        <taxon>Eukaryota</taxon>
        <taxon>Fungi</taxon>
        <taxon>Fungi incertae sedis</taxon>
        <taxon>Microsporidia</taxon>
        <taxon>Dubosqiidae</taxon>
        <taxon>Hamiltosporidium</taxon>
    </lineage>
</organism>
<dbReference type="InterPro" id="IPR036397">
    <property type="entry name" value="RNaseH_sf"/>
</dbReference>
<keyword evidence="2" id="KW-1185">Reference proteome</keyword>
<evidence type="ECO:0000313" key="1">
    <source>
        <dbReference type="EMBL" id="TBU08188.1"/>
    </source>
</evidence>
<proteinExistence type="predicted"/>
<dbReference type="OrthoDB" id="3349616at2759"/>
<dbReference type="InterPro" id="IPR012337">
    <property type="entry name" value="RNaseH-like_sf"/>
</dbReference>
<dbReference type="Gene3D" id="3.30.420.10">
    <property type="entry name" value="Ribonuclease H-like superfamily/Ribonuclease H"/>
    <property type="match status" value="1"/>
</dbReference>
<dbReference type="EMBL" id="PITK01002294">
    <property type="protein sequence ID" value="TBU08188.1"/>
    <property type="molecule type" value="Genomic_DNA"/>
</dbReference>
<dbReference type="Proteomes" id="UP000292282">
    <property type="component" value="Unassembled WGS sequence"/>
</dbReference>
<dbReference type="VEuPathDB" id="MicrosporidiaDB:CWI38_2294p0010"/>
<name>A0A4Q9LJ18_9MICR</name>
<reference evidence="1 2" key="1">
    <citation type="submission" date="2017-12" db="EMBL/GenBank/DDBJ databases">
        <authorList>
            <person name="Pombert J.-F."/>
            <person name="Haag K.L."/>
            <person name="Ebert D."/>
        </authorList>
    </citation>
    <scope>NUCLEOTIDE SEQUENCE [LARGE SCALE GENOMIC DNA]</scope>
    <source>
        <strain evidence="1">IL-G-3</strain>
    </source>
</reference>